<dbReference type="PANTHER" id="PTHR48070:SF6">
    <property type="entry name" value="ESTERASE OVCA2"/>
    <property type="match status" value="1"/>
</dbReference>
<evidence type="ECO:0000313" key="4">
    <source>
        <dbReference type="Proteomes" id="UP001220256"/>
    </source>
</evidence>
<sequence length="192" mass="21660">MKFYYPSGLLQADPDSPRDGNNTAWAWGYGDYQHQCIKGIEDSIRYLIRYIDQHGPFIGIMGFSSGAALATIITSLLEGKNTIIGLEDQISHPPFSFGVCFSGFKLKHSFYDTAYRYKVQTPILHVIGDLDSMIPPSDTRELVRQCENAEVFNFHGAHQIPKNAVQFPAILQDFAQRAVSCEDDESLWVDEF</sequence>
<keyword evidence="1" id="KW-0378">Hydrolase</keyword>
<gene>
    <name evidence="3" type="ORF">N7505_007821</name>
</gene>
<proteinExistence type="predicted"/>
<organism evidence="3 4">
    <name type="scientific">Penicillium chrysogenum</name>
    <name type="common">Penicillium notatum</name>
    <dbReference type="NCBI Taxonomy" id="5076"/>
    <lineage>
        <taxon>Eukaryota</taxon>
        <taxon>Fungi</taxon>
        <taxon>Dikarya</taxon>
        <taxon>Ascomycota</taxon>
        <taxon>Pezizomycotina</taxon>
        <taxon>Eurotiomycetes</taxon>
        <taxon>Eurotiomycetidae</taxon>
        <taxon>Eurotiales</taxon>
        <taxon>Aspergillaceae</taxon>
        <taxon>Penicillium</taxon>
        <taxon>Penicillium chrysogenum species complex</taxon>
    </lineage>
</organism>
<dbReference type="SUPFAM" id="SSF53474">
    <property type="entry name" value="alpha/beta-Hydrolases"/>
    <property type="match status" value="1"/>
</dbReference>
<dbReference type="Pfam" id="PF03959">
    <property type="entry name" value="FSH1"/>
    <property type="match status" value="1"/>
</dbReference>
<dbReference type="Proteomes" id="UP001220256">
    <property type="component" value="Unassembled WGS sequence"/>
</dbReference>
<dbReference type="PANTHER" id="PTHR48070">
    <property type="entry name" value="ESTERASE OVCA2"/>
    <property type="match status" value="1"/>
</dbReference>
<dbReference type="Gene3D" id="3.40.50.1820">
    <property type="entry name" value="alpha/beta hydrolase"/>
    <property type="match status" value="1"/>
</dbReference>
<reference evidence="3 4" key="1">
    <citation type="journal article" date="2023" name="IMA Fungus">
        <title>Comparative genomic study of the Penicillium genus elucidates a diverse pangenome and 15 lateral gene transfer events.</title>
        <authorList>
            <person name="Petersen C."/>
            <person name="Sorensen T."/>
            <person name="Nielsen M.R."/>
            <person name="Sondergaard T.E."/>
            <person name="Sorensen J.L."/>
            <person name="Fitzpatrick D.A."/>
            <person name="Frisvad J.C."/>
            <person name="Nielsen K.L."/>
        </authorList>
    </citation>
    <scope>NUCLEOTIDE SEQUENCE [LARGE SCALE GENOMIC DNA]</scope>
    <source>
        <strain evidence="3 4">IBT 3361</strain>
    </source>
</reference>
<comment type="caution">
    <text evidence="3">The sequence shown here is derived from an EMBL/GenBank/DDBJ whole genome shotgun (WGS) entry which is preliminary data.</text>
</comment>
<name>A0ABQ8WF28_PENCH</name>
<evidence type="ECO:0000313" key="3">
    <source>
        <dbReference type="EMBL" id="KAJ5265028.1"/>
    </source>
</evidence>
<dbReference type="InterPro" id="IPR050593">
    <property type="entry name" value="LovG"/>
</dbReference>
<evidence type="ECO:0000256" key="1">
    <source>
        <dbReference type="ARBA" id="ARBA00022801"/>
    </source>
</evidence>
<keyword evidence="4" id="KW-1185">Reference proteome</keyword>
<accession>A0ABQ8WF28</accession>
<protein>
    <recommendedName>
        <fullName evidence="2">Serine hydrolase domain-containing protein</fullName>
    </recommendedName>
</protein>
<dbReference type="InterPro" id="IPR029058">
    <property type="entry name" value="AB_hydrolase_fold"/>
</dbReference>
<feature type="domain" description="Serine hydrolase" evidence="2">
    <location>
        <begin position="3"/>
        <end position="165"/>
    </location>
</feature>
<dbReference type="EMBL" id="JAPVEB010000004">
    <property type="protein sequence ID" value="KAJ5265028.1"/>
    <property type="molecule type" value="Genomic_DNA"/>
</dbReference>
<dbReference type="InterPro" id="IPR005645">
    <property type="entry name" value="FSH-like_dom"/>
</dbReference>
<evidence type="ECO:0000259" key="2">
    <source>
        <dbReference type="Pfam" id="PF03959"/>
    </source>
</evidence>